<dbReference type="InParanoid" id="K1QNL3"/>
<dbReference type="EMBL" id="JH819067">
    <property type="protein sequence ID" value="EKC32634.1"/>
    <property type="molecule type" value="Genomic_DNA"/>
</dbReference>
<proteinExistence type="predicted"/>
<reference evidence="1" key="1">
    <citation type="journal article" date="2012" name="Nature">
        <title>The oyster genome reveals stress adaptation and complexity of shell formation.</title>
        <authorList>
            <person name="Zhang G."/>
            <person name="Fang X."/>
            <person name="Guo X."/>
            <person name="Li L."/>
            <person name="Luo R."/>
            <person name="Xu F."/>
            <person name="Yang P."/>
            <person name="Zhang L."/>
            <person name="Wang X."/>
            <person name="Qi H."/>
            <person name="Xiong Z."/>
            <person name="Que H."/>
            <person name="Xie Y."/>
            <person name="Holland P.W."/>
            <person name="Paps J."/>
            <person name="Zhu Y."/>
            <person name="Wu F."/>
            <person name="Chen Y."/>
            <person name="Wang J."/>
            <person name="Peng C."/>
            <person name="Meng J."/>
            <person name="Yang L."/>
            <person name="Liu J."/>
            <person name="Wen B."/>
            <person name="Zhang N."/>
            <person name="Huang Z."/>
            <person name="Zhu Q."/>
            <person name="Feng Y."/>
            <person name="Mount A."/>
            <person name="Hedgecock D."/>
            <person name="Xu Z."/>
            <person name="Liu Y."/>
            <person name="Domazet-Loso T."/>
            <person name="Du Y."/>
            <person name="Sun X."/>
            <person name="Zhang S."/>
            <person name="Liu B."/>
            <person name="Cheng P."/>
            <person name="Jiang X."/>
            <person name="Li J."/>
            <person name="Fan D."/>
            <person name="Wang W."/>
            <person name="Fu W."/>
            <person name="Wang T."/>
            <person name="Wang B."/>
            <person name="Zhang J."/>
            <person name="Peng Z."/>
            <person name="Li Y."/>
            <person name="Li N."/>
            <person name="Wang J."/>
            <person name="Chen M."/>
            <person name="He Y."/>
            <person name="Tan F."/>
            <person name="Song X."/>
            <person name="Zheng Q."/>
            <person name="Huang R."/>
            <person name="Yang H."/>
            <person name="Du X."/>
            <person name="Chen L."/>
            <person name="Yang M."/>
            <person name="Gaffney P.M."/>
            <person name="Wang S."/>
            <person name="Luo L."/>
            <person name="She Z."/>
            <person name="Ming Y."/>
            <person name="Huang W."/>
            <person name="Zhang S."/>
            <person name="Huang B."/>
            <person name="Zhang Y."/>
            <person name="Qu T."/>
            <person name="Ni P."/>
            <person name="Miao G."/>
            <person name="Wang J."/>
            <person name="Wang Q."/>
            <person name="Steinberg C.E."/>
            <person name="Wang H."/>
            <person name="Li N."/>
            <person name="Qian L."/>
            <person name="Zhang G."/>
            <person name="Li Y."/>
            <person name="Yang H."/>
            <person name="Liu X."/>
            <person name="Wang J."/>
            <person name="Yin Y."/>
            <person name="Wang J."/>
        </authorList>
    </citation>
    <scope>NUCLEOTIDE SEQUENCE [LARGE SCALE GENOMIC DNA]</scope>
    <source>
        <strain evidence="1">05x7-T-G4-1.051#20</strain>
    </source>
</reference>
<evidence type="ECO:0000313" key="1">
    <source>
        <dbReference type="EMBL" id="EKC32634.1"/>
    </source>
</evidence>
<protein>
    <submittedName>
        <fullName evidence="1">Uncharacterized protein</fullName>
    </submittedName>
</protein>
<accession>K1QNL3</accession>
<dbReference type="Gene3D" id="1.20.140.150">
    <property type="match status" value="1"/>
</dbReference>
<organism evidence="1">
    <name type="scientific">Magallana gigas</name>
    <name type="common">Pacific oyster</name>
    <name type="synonym">Crassostrea gigas</name>
    <dbReference type="NCBI Taxonomy" id="29159"/>
    <lineage>
        <taxon>Eukaryota</taxon>
        <taxon>Metazoa</taxon>
        <taxon>Spiralia</taxon>
        <taxon>Lophotrochozoa</taxon>
        <taxon>Mollusca</taxon>
        <taxon>Bivalvia</taxon>
        <taxon>Autobranchia</taxon>
        <taxon>Pteriomorphia</taxon>
        <taxon>Ostreida</taxon>
        <taxon>Ostreoidea</taxon>
        <taxon>Ostreidae</taxon>
        <taxon>Magallana</taxon>
    </lineage>
</organism>
<gene>
    <name evidence="1" type="ORF">CGI_10019038</name>
</gene>
<name>K1QNL3_MAGGI</name>
<dbReference type="AlphaFoldDB" id="K1QNL3"/>
<sequence length="158" mass="16993">MGCCNDSSVLSRVATVVIVVSFACCTVAIFTPYWSNLESNGTVNYTGLILTCTNDITNCFSLDNVLSVYQGTDYYDDFLATLSLQLVGWVCVLVGMVIMIVFSSCVPNKILGWVAIIFMLLGDLYNSLLNWSFGLDVAGAALALTAAVLMIVNSCIIP</sequence>
<dbReference type="HOGENOM" id="CLU_141215_0_0_1"/>